<keyword evidence="17" id="KW-1185">Reference proteome</keyword>
<keyword evidence="10 16" id="KW-0503">Monooxygenase</keyword>
<keyword evidence="9" id="KW-0560">Oxidoreductase</keyword>
<dbReference type="Pfam" id="PF13434">
    <property type="entry name" value="Lys_Orn_oxgnase"/>
    <property type="match status" value="1"/>
</dbReference>
<evidence type="ECO:0000256" key="5">
    <source>
        <dbReference type="ARBA" id="ARBA00016406"/>
    </source>
</evidence>
<dbReference type="PRINTS" id="PR00368">
    <property type="entry name" value="FADPNR"/>
</dbReference>
<keyword evidence="7" id="KW-0274">FAD</keyword>
<evidence type="ECO:0000256" key="11">
    <source>
        <dbReference type="ARBA" id="ARBA00029939"/>
    </source>
</evidence>
<comment type="pathway">
    <text evidence="2">Siderophore biosynthesis.</text>
</comment>
<keyword evidence="8" id="KW-0521">NADP</keyword>
<comment type="caution">
    <text evidence="16">The sequence shown here is derived from an EMBL/GenBank/DDBJ whole genome shotgun (WGS) entry which is preliminary data.</text>
</comment>
<reference evidence="16 17" key="1">
    <citation type="submission" date="2019-12" db="EMBL/GenBank/DDBJ databases">
        <title>Whole genome shotgun sequence of Streptomyces hygroscopicus subsp. glebosus NBRC 13786.</title>
        <authorList>
            <person name="Ichikawa N."/>
            <person name="Kimura A."/>
            <person name="Kitahashi Y."/>
            <person name="Komaki H."/>
            <person name="Tamura T."/>
        </authorList>
    </citation>
    <scope>NUCLEOTIDE SEQUENCE [LARGE SCALE GENOMIC DNA]</scope>
    <source>
        <strain evidence="16 17">NBRC 13786</strain>
    </source>
</reference>
<accession>A0A640T737</accession>
<evidence type="ECO:0000313" key="17">
    <source>
        <dbReference type="Proteomes" id="UP000430079"/>
    </source>
</evidence>
<evidence type="ECO:0000256" key="9">
    <source>
        <dbReference type="ARBA" id="ARBA00023002"/>
    </source>
</evidence>
<dbReference type="PANTHER" id="PTHR42802:SF1">
    <property type="entry name" value="L-ORNITHINE N(5)-MONOOXYGENASE"/>
    <property type="match status" value="1"/>
</dbReference>
<comment type="cofactor">
    <cofactor evidence="1">
        <name>FAD</name>
        <dbReference type="ChEBI" id="CHEBI:57692"/>
    </cofactor>
</comment>
<keyword evidence="6" id="KW-0285">Flavoprotein</keyword>
<name>A0A640T737_9ACTN</name>
<evidence type="ECO:0000313" key="16">
    <source>
        <dbReference type="EMBL" id="GFE18341.1"/>
    </source>
</evidence>
<evidence type="ECO:0000256" key="2">
    <source>
        <dbReference type="ARBA" id="ARBA00004924"/>
    </source>
</evidence>
<evidence type="ECO:0000256" key="6">
    <source>
        <dbReference type="ARBA" id="ARBA00022630"/>
    </source>
</evidence>
<evidence type="ECO:0000256" key="13">
    <source>
        <dbReference type="ARBA" id="ARBA00032493"/>
    </source>
</evidence>
<proteinExistence type="inferred from homology"/>
<dbReference type="Proteomes" id="UP000430079">
    <property type="component" value="Unassembled WGS sequence"/>
</dbReference>
<dbReference type="EMBL" id="BLIO01000001">
    <property type="protein sequence ID" value="GFE18341.1"/>
    <property type="molecule type" value="Genomic_DNA"/>
</dbReference>
<dbReference type="SUPFAM" id="SSF51905">
    <property type="entry name" value="FAD/NAD(P)-binding domain"/>
    <property type="match status" value="2"/>
</dbReference>
<evidence type="ECO:0000256" key="1">
    <source>
        <dbReference type="ARBA" id="ARBA00001974"/>
    </source>
</evidence>
<evidence type="ECO:0000256" key="14">
    <source>
        <dbReference type="ARBA" id="ARBA00032738"/>
    </source>
</evidence>
<organism evidence="16 17">
    <name type="scientific">Streptomyces glebosus</name>
    <dbReference type="NCBI Taxonomy" id="249580"/>
    <lineage>
        <taxon>Bacteria</taxon>
        <taxon>Bacillati</taxon>
        <taxon>Actinomycetota</taxon>
        <taxon>Actinomycetes</taxon>
        <taxon>Kitasatosporales</taxon>
        <taxon>Streptomycetaceae</taxon>
        <taxon>Streptomyces</taxon>
    </lineage>
</organism>
<dbReference type="AlphaFoldDB" id="A0A640T737"/>
<dbReference type="GO" id="GO:0047091">
    <property type="term" value="F:L-lysine 6-monooxygenase (NADPH) activity"/>
    <property type="evidence" value="ECO:0007669"/>
    <property type="project" value="UniProtKB-EC"/>
</dbReference>
<evidence type="ECO:0000256" key="3">
    <source>
        <dbReference type="ARBA" id="ARBA00007588"/>
    </source>
</evidence>
<evidence type="ECO:0000256" key="4">
    <source>
        <dbReference type="ARBA" id="ARBA00013076"/>
    </source>
</evidence>
<evidence type="ECO:0000256" key="8">
    <source>
        <dbReference type="ARBA" id="ARBA00022857"/>
    </source>
</evidence>
<dbReference type="PANTHER" id="PTHR42802">
    <property type="entry name" value="MONOOXYGENASE"/>
    <property type="match status" value="1"/>
</dbReference>
<protein>
    <recommendedName>
        <fullName evidence="5">L-lysine N6-monooxygenase MbtG</fullName>
        <ecNumber evidence="4">1.14.13.59</ecNumber>
    </recommendedName>
    <alternativeName>
        <fullName evidence="14">Lysine 6-N-hydroxylase</fullName>
    </alternativeName>
    <alternativeName>
        <fullName evidence="13">Lysine N6-hydroxylase</fullName>
    </alternativeName>
    <alternativeName>
        <fullName evidence="11">Lysine-N-oxygenase</fullName>
    </alternativeName>
    <alternativeName>
        <fullName evidence="12">Mycobactin synthase protein G</fullName>
    </alternativeName>
</protein>
<evidence type="ECO:0000256" key="10">
    <source>
        <dbReference type="ARBA" id="ARBA00023033"/>
    </source>
</evidence>
<dbReference type="InterPro" id="IPR036188">
    <property type="entry name" value="FAD/NAD-bd_sf"/>
</dbReference>
<dbReference type="Gene3D" id="3.50.50.60">
    <property type="entry name" value="FAD/NAD(P)-binding domain"/>
    <property type="match status" value="1"/>
</dbReference>
<comment type="catalytic activity">
    <reaction evidence="15">
        <text>L-lysine + NADPH + O2 = N(6)-hydroxy-L-lysine + NADP(+) + H2O</text>
        <dbReference type="Rhea" id="RHEA:23228"/>
        <dbReference type="ChEBI" id="CHEBI:15377"/>
        <dbReference type="ChEBI" id="CHEBI:15379"/>
        <dbReference type="ChEBI" id="CHEBI:32551"/>
        <dbReference type="ChEBI" id="CHEBI:57783"/>
        <dbReference type="ChEBI" id="CHEBI:57820"/>
        <dbReference type="ChEBI" id="CHEBI:58349"/>
        <dbReference type="EC" id="1.14.13.59"/>
    </reaction>
</comment>
<dbReference type="InterPro" id="IPR025700">
    <property type="entry name" value="Lys/Orn_oxygenase"/>
</dbReference>
<evidence type="ECO:0000256" key="15">
    <source>
        <dbReference type="ARBA" id="ARBA00048407"/>
    </source>
</evidence>
<evidence type="ECO:0000256" key="12">
    <source>
        <dbReference type="ARBA" id="ARBA00031158"/>
    </source>
</evidence>
<sequence length="409" mass="45463">MIPMTETVYDYAAVGIGPANLSLAAQAHRVSGIRGIHLERKPSFSWHPGLLLPEATLQVSPLKDLVTPVDPTSPFTFLNFLAAHDRLYRFLTADFPAVHRTEFNQYLTWVSEQLPSLEFGSEVTAVGFRDGAFRLRAAGREIAARHLVVGTGPVPRVNEAFRPHLGGTVLHASQFLERRPDTADRDVVVVGGGQSGAEIVRHLMTAPRPPKTLTWVSRRPGFLPLDDSPFTNEFFFPAYARRFHALPADHRMRLLDQQKYASDGIDLPTLQEIYRRRYAAEEIEGRRDWLRFLPGCEVTELSGSQGAWKIPLQGDDPLDSQVLDAEVVVLASGYEHRLPPCVSGLLPAGPTPGEPRQVHDDFSVDWSGPAANRIYVQNAARHFWGIADPNLSLLAWRSSTILTSITENQ</sequence>
<evidence type="ECO:0000256" key="7">
    <source>
        <dbReference type="ARBA" id="ARBA00022827"/>
    </source>
</evidence>
<dbReference type="EC" id="1.14.13.59" evidence="4"/>
<gene>
    <name evidence="16" type="primary">iucD_2</name>
    <name evidence="16" type="ORF">Sgleb_63880</name>
</gene>
<comment type="similarity">
    <text evidence="3">Belongs to the lysine N(6)-hydroxylase/L-ornithine N(5)-oxygenase family.</text>
</comment>